<dbReference type="AlphaFoldDB" id="A0A9Q1CGN1"/>
<proteinExistence type="predicted"/>
<organism evidence="1 2">
    <name type="scientific">Holothuria leucospilota</name>
    <name type="common">Black long sea cucumber</name>
    <name type="synonym">Mertensiothuria leucospilota</name>
    <dbReference type="NCBI Taxonomy" id="206669"/>
    <lineage>
        <taxon>Eukaryota</taxon>
        <taxon>Metazoa</taxon>
        <taxon>Echinodermata</taxon>
        <taxon>Eleutherozoa</taxon>
        <taxon>Echinozoa</taxon>
        <taxon>Holothuroidea</taxon>
        <taxon>Aspidochirotacea</taxon>
        <taxon>Aspidochirotida</taxon>
        <taxon>Holothuriidae</taxon>
        <taxon>Holothuria</taxon>
    </lineage>
</organism>
<protein>
    <submittedName>
        <fullName evidence="1">Uncharacterized protein</fullName>
    </submittedName>
</protein>
<comment type="caution">
    <text evidence="1">The sequence shown here is derived from an EMBL/GenBank/DDBJ whole genome shotgun (WGS) entry which is preliminary data.</text>
</comment>
<evidence type="ECO:0000313" key="1">
    <source>
        <dbReference type="EMBL" id="KAJ8044345.1"/>
    </source>
</evidence>
<reference evidence="1" key="1">
    <citation type="submission" date="2021-10" db="EMBL/GenBank/DDBJ databases">
        <title>Tropical sea cucumber genome reveals ecological adaptation and Cuvierian tubules defense mechanism.</title>
        <authorList>
            <person name="Chen T."/>
        </authorList>
    </citation>
    <scope>NUCLEOTIDE SEQUENCE</scope>
    <source>
        <strain evidence="1">Nanhai2018</strain>
        <tissue evidence="1">Muscle</tissue>
    </source>
</reference>
<name>A0A9Q1CGN1_HOLLE</name>
<sequence length="57" mass="6923">MRCRAKSLDWKRRVTQIQWQETLRLQKLVEKWSIRVRCATVPIGTSETELLKFHRVL</sequence>
<dbReference type="EMBL" id="JAIZAY010000003">
    <property type="protein sequence ID" value="KAJ8044345.1"/>
    <property type="molecule type" value="Genomic_DNA"/>
</dbReference>
<keyword evidence="2" id="KW-1185">Reference proteome</keyword>
<dbReference type="Proteomes" id="UP001152320">
    <property type="component" value="Chromosome 3"/>
</dbReference>
<accession>A0A9Q1CGN1</accession>
<gene>
    <name evidence="1" type="ORF">HOLleu_07073</name>
</gene>
<evidence type="ECO:0000313" key="2">
    <source>
        <dbReference type="Proteomes" id="UP001152320"/>
    </source>
</evidence>